<dbReference type="Proteomes" id="UP000779508">
    <property type="component" value="Unassembled WGS sequence"/>
</dbReference>
<proteinExistence type="predicted"/>
<evidence type="ECO:0000313" key="3">
    <source>
        <dbReference type="Proteomes" id="UP000779508"/>
    </source>
</evidence>
<dbReference type="PANTHER" id="PTHR32432:SF3">
    <property type="entry name" value="ETHANOLAMINE UTILIZATION PROTEIN EUTJ"/>
    <property type="match status" value="1"/>
</dbReference>
<comment type="caution">
    <text evidence="2">The sequence shown here is derived from an EMBL/GenBank/DDBJ whole genome shotgun (WGS) entry which is preliminary data.</text>
</comment>
<evidence type="ECO:0000313" key="2">
    <source>
        <dbReference type="EMBL" id="MBU5677586.1"/>
    </source>
</evidence>
<keyword evidence="3" id="KW-1185">Reference proteome</keyword>
<dbReference type="SMART" id="SM00842">
    <property type="entry name" value="FtsA"/>
    <property type="match status" value="1"/>
</dbReference>
<dbReference type="InterPro" id="IPR005883">
    <property type="entry name" value="PilM"/>
</dbReference>
<name>A0ABS6G520_9FIRM</name>
<protein>
    <submittedName>
        <fullName evidence="2">Type IV pilus assembly protein PilM</fullName>
    </submittedName>
</protein>
<dbReference type="InterPro" id="IPR003494">
    <property type="entry name" value="SHS2_FtsA"/>
</dbReference>
<organism evidence="2 3">
    <name type="scientific">Alkaliphilus flagellatus</name>
    <dbReference type="NCBI Taxonomy" id="2841507"/>
    <lineage>
        <taxon>Bacteria</taxon>
        <taxon>Bacillati</taxon>
        <taxon>Bacillota</taxon>
        <taxon>Clostridia</taxon>
        <taxon>Peptostreptococcales</taxon>
        <taxon>Natronincolaceae</taxon>
        <taxon>Alkaliphilus</taxon>
    </lineage>
</organism>
<dbReference type="NCBIfam" id="TIGR01175">
    <property type="entry name" value="pilM"/>
    <property type="match status" value="1"/>
</dbReference>
<dbReference type="InterPro" id="IPR050696">
    <property type="entry name" value="FtsA/MreB"/>
</dbReference>
<gene>
    <name evidence="2" type="primary">pilM</name>
    <name evidence="2" type="ORF">KQI88_14275</name>
</gene>
<dbReference type="Pfam" id="PF11104">
    <property type="entry name" value="PilM_2"/>
    <property type="match status" value="1"/>
</dbReference>
<feature type="domain" description="SHS2" evidence="1">
    <location>
        <begin position="6"/>
        <end position="164"/>
    </location>
</feature>
<dbReference type="EMBL" id="JAHLQK010000005">
    <property type="protein sequence ID" value="MBU5677586.1"/>
    <property type="molecule type" value="Genomic_DNA"/>
</dbReference>
<sequence length="352" mass="39981">MFNKNVISIDIGAYTTKLVVGSYKGNKVDILHIDSLTTPSNSINDGQVIDLNKVKSAIKECINNIKIKSKKVIFTLDSTAIITRELSLPYAKNEELEQILFFEVQQHFPTDLSEYVIQSRKLEDFEEDGVKKSKIVVAALPKVIVKTYLELANALELEPIALDVHFNGIAKLFENNFNINSQPQNQDQTIAIIDLGYDNINVNIIDKNISRFNRLLTIGGKEIDLNIANNFNFSLEEAQRIKLEQSTFKDDSTSSLYIAIEEVISGCIDNWLDEIQRIFKFYTSRSPENKVSKIYLCGGHANLKNITKYFELFFDIPTESIDDISYIYIKNNDIKNISITTFLNAIGAIIRK</sequence>
<accession>A0ABS6G520</accession>
<dbReference type="RefSeq" id="WP_216418430.1">
    <property type="nucleotide sequence ID" value="NZ_JAHLQK010000005.1"/>
</dbReference>
<reference evidence="2 3" key="1">
    <citation type="submission" date="2021-06" db="EMBL/GenBank/DDBJ databases">
        <authorList>
            <person name="Sun Q."/>
            <person name="Li D."/>
        </authorList>
    </citation>
    <scope>NUCLEOTIDE SEQUENCE [LARGE SCALE GENOMIC DNA]</scope>
    <source>
        <strain evidence="2 3">MSJ-5</strain>
    </source>
</reference>
<dbReference type="PANTHER" id="PTHR32432">
    <property type="entry name" value="CELL DIVISION PROTEIN FTSA-RELATED"/>
    <property type="match status" value="1"/>
</dbReference>
<dbReference type="PIRSF" id="PIRSF019169">
    <property type="entry name" value="PilM"/>
    <property type="match status" value="1"/>
</dbReference>
<dbReference type="CDD" id="cd24049">
    <property type="entry name" value="ASKHA_NBD_PilM"/>
    <property type="match status" value="1"/>
</dbReference>
<evidence type="ECO:0000259" key="1">
    <source>
        <dbReference type="SMART" id="SM00842"/>
    </source>
</evidence>